<dbReference type="Pfam" id="PF03631">
    <property type="entry name" value="Virul_fac_BrkB"/>
    <property type="match status" value="1"/>
</dbReference>
<dbReference type="PANTHER" id="PTHR30213:SF0">
    <property type="entry name" value="UPF0761 MEMBRANE PROTEIN YIHY"/>
    <property type="match status" value="1"/>
</dbReference>
<dbReference type="InterPro" id="IPR017039">
    <property type="entry name" value="Virul_fac_BrkB"/>
</dbReference>
<feature type="transmembrane region" description="Helical" evidence="6">
    <location>
        <begin position="200"/>
        <end position="220"/>
    </location>
</feature>
<evidence type="ECO:0000256" key="6">
    <source>
        <dbReference type="SAM" id="Phobius"/>
    </source>
</evidence>
<accession>A0A838L1X9</accession>
<keyword evidence="3 6" id="KW-0812">Transmembrane</keyword>
<dbReference type="NCBIfam" id="TIGR00765">
    <property type="entry name" value="yihY_not_rbn"/>
    <property type="match status" value="1"/>
</dbReference>
<dbReference type="Proteomes" id="UP000570166">
    <property type="component" value="Unassembled WGS sequence"/>
</dbReference>
<comment type="subcellular location">
    <subcellularLocation>
        <location evidence="1">Cell membrane</location>
        <topology evidence="1">Multi-pass membrane protein</topology>
    </subcellularLocation>
</comment>
<feature type="transmembrane region" description="Helical" evidence="6">
    <location>
        <begin position="115"/>
        <end position="139"/>
    </location>
</feature>
<comment type="caution">
    <text evidence="7">The sequence shown here is derived from an EMBL/GenBank/DDBJ whole genome shotgun (WGS) entry which is preliminary data.</text>
</comment>
<proteinExistence type="predicted"/>
<evidence type="ECO:0000256" key="2">
    <source>
        <dbReference type="ARBA" id="ARBA00022475"/>
    </source>
</evidence>
<sequence>MQDETDNAPQHQRFERTREFAHRAEEAGKGFFGKLIAKISRDNVALMAAGVAFYCFLSLVPLLAAVILTYGLIADPATVADHIRTIITVVPHDAAKLILDQLVAVVTASSGKTGFGLIVALVIAIYGATRASTAIMAALNVIYGQQDEGRGFIMGTFVSMGIIVGAVGVAVTGLLAATILGWLQTVLTDLGPVALIVIKIATWILAALLASAAIGGAYRFGPNRAPTGWQWISMGSGIATLLWLAATVGLGLYVSSFGNYNATYGSLSAVVVLLMWFYVSAYAILLGATINAVLWPQKHRRAMAAEARAQS</sequence>
<feature type="transmembrane region" description="Helical" evidence="6">
    <location>
        <begin position="151"/>
        <end position="180"/>
    </location>
</feature>
<gene>
    <name evidence="7" type="ORF">HZF05_03695</name>
</gene>
<keyword evidence="8" id="KW-1185">Reference proteome</keyword>
<evidence type="ECO:0000313" key="7">
    <source>
        <dbReference type="EMBL" id="MBA2933194.1"/>
    </source>
</evidence>
<name>A0A838L1X9_9SPHN</name>
<evidence type="ECO:0000256" key="3">
    <source>
        <dbReference type="ARBA" id="ARBA00022692"/>
    </source>
</evidence>
<organism evidence="7 8">
    <name type="scientific">Sphingomonas chungangi</name>
    <dbReference type="NCBI Taxonomy" id="2683589"/>
    <lineage>
        <taxon>Bacteria</taxon>
        <taxon>Pseudomonadati</taxon>
        <taxon>Pseudomonadota</taxon>
        <taxon>Alphaproteobacteria</taxon>
        <taxon>Sphingomonadales</taxon>
        <taxon>Sphingomonadaceae</taxon>
        <taxon>Sphingomonas</taxon>
    </lineage>
</organism>
<keyword evidence="2" id="KW-1003">Cell membrane</keyword>
<keyword evidence="4 6" id="KW-1133">Transmembrane helix</keyword>
<evidence type="ECO:0000256" key="1">
    <source>
        <dbReference type="ARBA" id="ARBA00004651"/>
    </source>
</evidence>
<evidence type="ECO:0000313" key="8">
    <source>
        <dbReference type="Proteomes" id="UP000570166"/>
    </source>
</evidence>
<reference evidence="7 8" key="1">
    <citation type="submission" date="2020-07" db="EMBL/GenBank/DDBJ databases">
        <authorList>
            <person name="Sun Q."/>
        </authorList>
    </citation>
    <scope>NUCLEOTIDE SEQUENCE [LARGE SCALE GENOMIC DNA]</scope>
    <source>
        <strain evidence="7 8">CGMCC 1.13654</strain>
    </source>
</reference>
<dbReference type="EMBL" id="JACEIB010000002">
    <property type="protein sequence ID" value="MBA2933194.1"/>
    <property type="molecule type" value="Genomic_DNA"/>
</dbReference>
<dbReference type="GO" id="GO:0005886">
    <property type="term" value="C:plasma membrane"/>
    <property type="evidence" value="ECO:0007669"/>
    <property type="project" value="UniProtKB-SubCell"/>
</dbReference>
<feature type="transmembrane region" description="Helical" evidence="6">
    <location>
        <begin position="232"/>
        <end position="254"/>
    </location>
</feature>
<protein>
    <submittedName>
        <fullName evidence="7">YihY/virulence factor BrkB family protein</fullName>
    </submittedName>
</protein>
<dbReference type="RefSeq" id="WP_160366343.1">
    <property type="nucleotide sequence ID" value="NZ_JACEIB010000002.1"/>
</dbReference>
<evidence type="ECO:0000256" key="4">
    <source>
        <dbReference type="ARBA" id="ARBA00022989"/>
    </source>
</evidence>
<dbReference type="PANTHER" id="PTHR30213">
    <property type="entry name" value="INNER MEMBRANE PROTEIN YHJD"/>
    <property type="match status" value="1"/>
</dbReference>
<dbReference type="PIRSF" id="PIRSF035875">
    <property type="entry name" value="RNase_BN"/>
    <property type="match status" value="1"/>
</dbReference>
<dbReference type="AlphaFoldDB" id="A0A838L1X9"/>
<feature type="transmembrane region" description="Helical" evidence="6">
    <location>
        <begin position="44"/>
        <end position="73"/>
    </location>
</feature>
<keyword evidence="5 6" id="KW-0472">Membrane</keyword>
<evidence type="ECO:0000256" key="5">
    <source>
        <dbReference type="ARBA" id="ARBA00023136"/>
    </source>
</evidence>
<feature type="transmembrane region" description="Helical" evidence="6">
    <location>
        <begin position="266"/>
        <end position="294"/>
    </location>
</feature>